<evidence type="ECO:0000259" key="1">
    <source>
        <dbReference type="Pfam" id="PF25532"/>
    </source>
</evidence>
<dbReference type="GO" id="GO:0051011">
    <property type="term" value="F:microtubule minus-end binding"/>
    <property type="evidence" value="ECO:0007669"/>
    <property type="project" value="TreeGrafter"/>
</dbReference>
<keyword evidence="3" id="KW-1185">Reference proteome</keyword>
<dbReference type="InterPro" id="IPR032940">
    <property type="entry name" value="CAMSAP"/>
</dbReference>
<evidence type="ECO:0000313" key="2">
    <source>
        <dbReference type="Ensembl" id="ENSCPOP00000021844.1"/>
    </source>
</evidence>
<dbReference type="Ensembl" id="ENSCPOT00000046168.1">
    <property type="protein sequence ID" value="ENSCPOP00000021844.1"/>
    <property type="gene ID" value="ENSCPOG00000022674.2"/>
</dbReference>
<protein>
    <submittedName>
        <fullName evidence="2">Calmodulin regulated spectrin associated protein 1</fullName>
    </submittedName>
</protein>
<dbReference type="GO" id="GO:0007026">
    <property type="term" value="P:negative regulation of microtubule depolymerization"/>
    <property type="evidence" value="ECO:0007669"/>
    <property type="project" value="TreeGrafter"/>
</dbReference>
<dbReference type="OMA" id="GTEWRAS"/>
<name>A0A286X8V4_CAVPO</name>
<reference evidence="2" key="2">
    <citation type="submission" date="2025-08" db="UniProtKB">
        <authorList>
            <consortium name="Ensembl"/>
        </authorList>
    </citation>
    <scope>IDENTIFICATION</scope>
    <source>
        <strain evidence="2">2N</strain>
    </source>
</reference>
<dbReference type="Proteomes" id="UP000005447">
    <property type="component" value="Unassembled WGS sequence"/>
</dbReference>
<reference evidence="2" key="3">
    <citation type="submission" date="2025-09" db="UniProtKB">
        <authorList>
            <consortium name="Ensembl"/>
        </authorList>
    </citation>
    <scope>IDENTIFICATION</scope>
    <source>
        <strain evidence="2">2N</strain>
    </source>
</reference>
<reference evidence="3" key="1">
    <citation type="journal article" date="2011" name="Nature">
        <title>A high-resolution map of human evolutionary constraint using 29 mammals.</title>
        <authorList>
            <person name="Lindblad-Toh K."/>
            <person name="Garber M."/>
            <person name="Zuk O."/>
            <person name="Lin M.F."/>
            <person name="Parker B.J."/>
            <person name="Washietl S."/>
            <person name="Kheradpour P."/>
            <person name="Ernst J."/>
            <person name="Jordan G."/>
            <person name="Mauceli E."/>
            <person name="Ward L.D."/>
            <person name="Lowe C.B."/>
            <person name="Holloway A.K."/>
            <person name="Clamp M."/>
            <person name="Gnerre S."/>
            <person name="Alfoldi J."/>
            <person name="Beal K."/>
            <person name="Chang J."/>
            <person name="Clawson H."/>
            <person name="Cuff J."/>
            <person name="Di Palma F."/>
            <person name="Fitzgerald S."/>
            <person name="Flicek P."/>
            <person name="Guttman M."/>
            <person name="Hubisz M.J."/>
            <person name="Jaffe D.B."/>
            <person name="Jungreis I."/>
            <person name="Kent W.J."/>
            <person name="Kostka D."/>
            <person name="Lara M."/>
            <person name="Martins A.L."/>
            <person name="Massingham T."/>
            <person name="Moltke I."/>
            <person name="Raney B.J."/>
            <person name="Rasmussen M.D."/>
            <person name="Robinson J."/>
            <person name="Stark A."/>
            <person name="Vilella A.J."/>
            <person name="Wen J."/>
            <person name="Xie X."/>
            <person name="Zody M.C."/>
            <person name="Baldwin J."/>
            <person name="Bloom T."/>
            <person name="Chin C.W."/>
            <person name="Heiman D."/>
            <person name="Nicol R."/>
            <person name="Nusbaum C."/>
            <person name="Young S."/>
            <person name="Wilkinson J."/>
            <person name="Worley K.C."/>
            <person name="Kovar C.L."/>
            <person name="Muzny D.M."/>
            <person name="Gibbs R.A."/>
            <person name="Cree A."/>
            <person name="Dihn H.H."/>
            <person name="Fowler G."/>
            <person name="Jhangiani S."/>
            <person name="Joshi V."/>
            <person name="Lee S."/>
            <person name="Lewis L.R."/>
            <person name="Nazareth L.V."/>
            <person name="Okwuonu G."/>
            <person name="Santibanez J."/>
            <person name="Warren W.C."/>
            <person name="Mardis E.R."/>
            <person name="Weinstock G.M."/>
            <person name="Wilson R.K."/>
            <person name="Delehaunty K."/>
            <person name="Dooling D."/>
            <person name="Fronik C."/>
            <person name="Fulton L."/>
            <person name="Fulton B."/>
            <person name="Graves T."/>
            <person name="Minx P."/>
            <person name="Sodergren E."/>
            <person name="Birney E."/>
            <person name="Margulies E.H."/>
            <person name="Herrero J."/>
            <person name="Green E.D."/>
            <person name="Haussler D."/>
            <person name="Siepel A."/>
            <person name="Goldman N."/>
            <person name="Pollard K.S."/>
            <person name="Pedersen J.S."/>
            <person name="Lander E.S."/>
            <person name="Kellis M."/>
        </authorList>
    </citation>
    <scope>NUCLEOTIDE SEQUENCE [LARGE SCALE GENOMIC DNA]</scope>
    <source>
        <strain evidence="3">2N</strain>
    </source>
</reference>
<sequence>MESDDTPVTDADLGHAPIKMSAHMAMVDALMMAYTVEMISIEKVVAS</sequence>
<accession>A0A286X8V4</accession>
<gene>
    <name evidence="2" type="primary">CAMSAP1</name>
</gene>
<dbReference type="VEuPathDB" id="HostDB:ENSCPOG00000022674"/>
<dbReference type="PANTHER" id="PTHR21595">
    <property type="entry name" value="PATRONIN"/>
    <property type="match status" value="1"/>
</dbReference>
<organism evidence="2 3">
    <name type="scientific">Cavia porcellus</name>
    <name type="common">Guinea pig</name>
    <dbReference type="NCBI Taxonomy" id="10141"/>
    <lineage>
        <taxon>Eukaryota</taxon>
        <taxon>Metazoa</taxon>
        <taxon>Chordata</taxon>
        <taxon>Craniata</taxon>
        <taxon>Vertebrata</taxon>
        <taxon>Euteleostomi</taxon>
        <taxon>Mammalia</taxon>
        <taxon>Eutheria</taxon>
        <taxon>Euarchontoglires</taxon>
        <taxon>Glires</taxon>
        <taxon>Rodentia</taxon>
        <taxon>Hystricomorpha</taxon>
        <taxon>Caviidae</taxon>
        <taxon>Cavia</taxon>
    </lineage>
</organism>
<feature type="domain" description="CASAMP N-terminal" evidence="1">
    <location>
        <begin position="2"/>
        <end position="37"/>
    </location>
</feature>
<evidence type="ECO:0000313" key="3">
    <source>
        <dbReference type="Proteomes" id="UP000005447"/>
    </source>
</evidence>
<dbReference type="InterPro" id="IPR058042">
    <property type="entry name" value="CAMSAP_N"/>
</dbReference>
<dbReference type="AlphaFoldDB" id="A0A286X8V4"/>
<dbReference type="EMBL" id="AAKN02024166">
    <property type="status" value="NOT_ANNOTATED_CDS"/>
    <property type="molecule type" value="Genomic_DNA"/>
</dbReference>
<dbReference type="PANTHER" id="PTHR21595:SF3">
    <property type="entry name" value="CALMODULIN-REGULATED SPECTRIN-ASSOCIATED PROTEIN 1"/>
    <property type="match status" value="1"/>
</dbReference>
<proteinExistence type="predicted"/>
<dbReference type="GeneTree" id="ENSGT00950000182975"/>
<dbReference type="Bgee" id="ENSCPOG00000022674">
    <property type="expression patterns" value="Expressed in testis and 13 other cell types or tissues"/>
</dbReference>
<dbReference type="GO" id="GO:0036449">
    <property type="term" value="C:microtubule minus-end"/>
    <property type="evidence" value="ECO:0007669"/>
    <property type="project" value="TreeGrafter"/>
</dbReference>
<dbReference type="GO" id="GO:0031122">
    <property type="term" value="P:cytoplasmic microtubule organization"/>
    <property type="evidence" value="ECO:0007669"/>
    <property type="project" value="TreeGrafter"/>
</dbReference>
<dbReference type="GO" id="GO:0005516">
    <property type="term" value="F:calmodulin binding"/>
    <property type="evidence" value="ECO:0007669"/>
    <property type="project" value="InterPro"/>
</dbReference>
<dbReference type="Pfam" id="PF25532">
    <property type="entry name" value="CH_CAMSAP2_N"/>
    <property type="match status" value="1"/>
</dbReference>